<proteinExistence type="predicted"/>
<evidence type="ECO:0008006" key="3">
    <source>
        <dbReference type="Google" id="ProtNLM"/>
    </source>
</evidence>
<protein>
    <recommendedName>
        <fullName evidence="3">CST complex subunit Ten1</fullName>
    </recommendedName>
</protein>
<evidence type="ECO:0000313" key="1">
    <source>
        <dbReference type="EMBL" id="KAF1965143.1"/>
    </source>
</evidence>
<reference evidence="1" key="1">
    <citation type="journal article" date="2020" name="Stud. Mycol.">
        <title>101 Dothideomycetes genomes: a test case for predicting lifestyles and emergence of pathogens.</title>
        <authorList>
            <person name="Haridas S."/>
            <person name="Albert R."/>
            <person name="Binder M."/>
            <person name="Bloem J."/>
            <person name="Labutti K."/>
            <person name="Salamov A."/>
            <person name="Andreopoulos B."/>
            <person name="Baker S."/>
            <person name="Barry K."/>
            <person name="Bills G."/>
            <person name="Bluhm B."/>
            <person name="Cannon C."/>
            <person name="Castanera R."/>
            <person name="Culley D."/>
            <person name="Daum C."/>
            <person name="Ezra D."/>
            <person name="Gonzalez J."/>
            <person name="Henrissat B."/>
            <person name="Kuo A."/>
            <person name="Liang C."/>
            <person name="Lipzen A."/>
            <person name="Lutzoni F."/>
            <person name="Magnuson J."/>
            <person name="Mondo S."/>
            <person name="Nolan M."/>
            <person name="Ohm R."/>
            <person name="Pangilinan J."/>
            <person name="Park H.-J."/>
            <person name="Ramirez L."/>
            <person name="Alfaro M."/>
            <person name="Sun H."/>
            <person name="Tritt A."/>
            <person name="Yoshinaga Y."/>
            <person name="Zwiers L.-H."/>
            <person name="Turgeon B."/>
            <person name="Goodwin S."/>
            <person name="Spatafora J."/>
            <person name="Crous P."/>
            <person name="Grigoriev I."/>
        </authorList>
    </citation>
    <scope>NUCLEOTIDE SEQUENCE</scope>
    <source>
        <strain evidence="1">CBS 107.79</strain>
    </source>
</reference>
<dbReference type="GO" id="GO:0016233">
    <property type="term" value="P:telomere capping"/>
    <property type="evidence" value="ECO:0007669"/>
    <property type="project" value="InterPro"/>
</dbReference>
<dbReference type="GO" id="GO:1990879">
    <property type="term" value="C:CST complex"/>
    <property type="evidence" value="ECO:0007669"/>
    <property type="project" value="InterPro"/>
</dbReference>
<dbReference type="Pfam" id="PF12658">
    <property type="entry name" value="Ten1"/>
    <property type="match status" value="1"/>
</dbReference>
<dbReference type="Proteomes" id="UP000800036">
    <property type="component" value="Unassembled WGS sequence"/>
</dbReference>
<sequence>MNGPVASTLVLLEELDKCEPGKKVRFLGCVDEYVVKKATLRLKHTYPVTDTPKIAQVNIEHVLESVKRHEIDVGSWINVIGYVELRNRKGIHVQAVAVWGAGDVNLEVYHRAVEGRKEAARMGEEK</sequence>
<dbReference type="Gene3D" id="2.40.50.140">
    <property type="entry name" value="Nucleic acid-binding proteins"/>
    <property type="match status" value="1"/>
</dbReference>
<keyword evidence="2" id="KW-1185">Reference proteome</keyword>
<name>A0A6A5UIW7_9PLEO</name>
<evidence type="ECO:0000313" key="2">
    <source>
        <dbReference type="Proteomes" id="UP000800036"/>
    </source>
</evidence>
<feature type="non-terminal residue" evidence="1">
    <location>
        <position position="1"/>
    </location>
</feature>
<dbReference type="EMBL" id="ML976768">
    <property type="protein sequence ID" value="KAF1965143.1"/>
    <property type="molecule type" value="Genomic_DNA"/>
</dbReference>
<accession>A0A6A5UIW7</accession>
<dbReference type="OrthoDB" id="5275361at2759"/>
<organism evidence="1 2">
    <name type="scientific">Bimuria novae-zelandiae CBS 107.79</name>
    <dbReference type="NCBI Taxonomy" id="1447943"/>
    <lineage>
        <taxon>Eukaryota</taxon>
        <taxon>Fungi</taxon>
        <taxon>Dikarya</taxon>
        <taxon>Ascomycota</taxon>
        <taxon>Pezizomycotina</taxon>
        <taxon>Dothideomycetes</taxon>
        <taxon>Pleosporomycetidae</taxon>
        <taxon>Pleosporales</taxon>
        <taxon>Massarineae</taxon>
        <taxon>Didymosphaeriaceae</taxon>
        <taxon>Bimuria</taxon>
    </lineage>
</organism>
<dbReference type="AlphaFoldDB" id="A0A6A5UIW7"/>
<dbReference type="InterPro" id="IPR024222">
    <property type="entry name" value="Ten1_fungal"/>
</dbReference>
<gene>
    <name evidence="1" type="ORF">BU23DRAFT_35089</name>
</gene>
<dbReference type="InterPro" id="IPR012340">
    <property type="entry name" value="NA-bd_OB-fold"/>
</dbReference>
<dbReference type="GO" id="GO:0043047">
    <property type="term" value="F:single-stranded telomeric DNA binding"/>
    <property type="evidence" value="ECO:0007669"/>
    <property type="project" value="InterPro"/>
</dbReference>